<organism evidence="1 2">
    <name type="scientific">Allacma fusca</name>
    <dbReference type="NCBI Taxonomy" id="39272"/>
    <lineage>
        <taxon>Eukaryota</taxon>
        <taxon>Metazoa</taxon>
        <taxon>Ecdysozoa</taxon>
        <taxon>Arthropoda</taxon>
        <taxon>Hexapoda</taxon>
        <taxon>Collembola</taxon>
        <taxon>Symphypleona</taxon>
        <taxon>Sminthuridae</taxon>
        <taxon>Allacma</taxon>
    </lineage>
</organism>
<reference evidence="1" key="1">
    <citation type="submission" date="2021-06" db="EMBL/GenBank/DDBJ databases">
        <authorList>
            <person name="Hodson N. C."/>
            <person name="Mongue J. A."/>
            <person name="Jaron S. K."/>
        </authorList>
    </citation>
    <scope>NUCLEOTIDE SEQUENCE</scope>
</reference>
<gene>
    <name evidence="1" type="ORF">AFUS01_LOCUS41398</name>
</gene>
<dbReference type="Proteomes" id="UP000708208">
    <property type="component" value="Unassembled WGS sequence"/>
</dbReference>
<protein>
    <submittedName>
        <fullName evidence="1">Uncharacterized protein</fullName>
    </submittedName>
</protein>
<accession>A0A8J2LK33</accession>
<evidence type="ECO:0000313" key="1">
    <source>
        <dbReference type="EMBL" id="CAG7831667.1"/>
    </source>
</evidence>
<keyword evidence="2" id="KW-1185">Reference proteome</keyword>
<name>A0A8J2LK33_9HEXA</name>
<comment type="caution">
    <text evidence="1">The sequence shown here is derived from an EMBL/GenBank/DDBJ whole genome shotgun (WGS) entry which is preliminary data.</text>
</comment>
<evidence type="ECO:0000313" key="2">
    <source>
        <dbReference type="Proteomes" id="UP000708208"/>
    </source>
</evidence>
<dbReference type="AlphaFoldDB" id="A0A8J2LK33"/>
<proteinExistence type="predicted"/>
<feature type="non-terminal residue" evidence="1">
    <location>
        <position position="1"/>
    </location>
</feature>
<sequence>NMGVMGRLASIVTLHTGPVDIKASLNLDTGVSTHKGIETKIFGIGGKLTSDEFQICLFVCLGFKWGYAPMSACMPKSVQNL</sequence>
<dbReference type="EMBL" id="CAJVCH010561423">
    <property type="protein sequence ID" value="CAG7831667.1"/>
    <property type="molecule type" value="Genomic_DNA"/>
</dbReference>